<evidence type="ECO:0000313" key="2">
    <source>
        <dbReference type="EMBL" id="ETM52125.1"/>
    </source>
</evidence>
<evidence type="ECO:0008006" key="3">
    <source>
        <dbReference type="Google" id="ProtNLM"/>
    </source>
</evidence>
<proteinExistence type="predicted"/>
<reference evidence="2" key="1">
    <citation type="submission" date="2013-11" db="EMBL/GenBank/DDBJ databases">
        <title>The Genome Sequence of Phytophthora parasitica IAC_01/95.</title>
        <authorList>
            <consortium name="The Broad Institute Genomics Platform"/>
            <person name="Russ C."/>
            <person name="Tyler B."/>
            <person name="Panabieres F."/>
            <person name="Shan W."/>
            <person name="Tripathy S."/>
            <person name="Grunwald N."/>
            <person name="Machado M."/>
            <person name="Johnson C.S."/>
            <person name="Arredondo F."/>
            <person name="Hong C."/>
            <person name="Coffey M."/>
            <person name="Young S.K."/>
            <person name="Zeng Q."/>
            <person name="Gargeya S."/>
            <person name="Fitzgerald M."/>
            <person name="Abouelleil A."/>
            <person name="Alvarado L."/>
            <person name="Chapman S.B."/>
            <person name="Gainer-Dewar J."/>
            <person name="Goldberg J."/>
            <person name="Griggs A."/>
            <person name="Gujja S."/>
            <person name="Hansen M."/>
            <person name="Howarth C."/>
            <person name="Imamovic A."/>
            <person name="Ireland A."/>
            <person name="Larimer J."/>
            <person name="McCowan C."/>
            <person name="Murphy C."/>
            <person name="Pearson M."/>
            <person name="Poon T.W."/>
            <person name="Priest M."/>
            <person name="Roberts A."/>
            <person name="Saif S."/>
            <person name="Shea T."/>
            <person name="Sykes S."/>
            <person name="Wortman J."/>
            <person name="Nusbaum C."/>
            <person name="Birren B."/>
        </authorList>
    </citation>
    <scope>NUCLEOTIDE SEQUENCE [LARGE SCALE GENOMIC DNA]</scope>
    <source>
        <strain evidence="2">IAC_01/95</strain>
    </source>
</reference>
<evidence type="ECO:0000256" key="1">
    <source>
        <dbReference type="SAM" id="MobiDB-lite"/>
    </source>
</evidence>
<feature type="region of interest" description="Disordered" evidence="1">
    <location>
        <begin position="1"/>
        <end position="75"/>
    </location>
</feature>
<dbReference type="AlphaFoldDB" id="W2NUE0"/>
<protein>
    <recommendedName>
        <fullName evidence="3">Tc3 transposase DNA binding domain-containing protein</fullName>
    </recommendedName>
</protein>
<dbReference type="Proteomes" id="UP000054532">
    <property type="component" value="Unassembled WGS sequence"/>
</dbReference>
<name>W2NUE0_PHYNI</name>
<organism evidence="2">
    <name type="scientific">Phytophthora nicotianae</name>
    <name type="common">Potato buckeye rot agent</name>
    <name type="synonym">Phytophthora parasitica</name>
    <dbReference type="NCBI Taxonomy" id="4792"/>
    <lineage>
        <taxon>Eukaryota</taxon>
        <taxon>Sar</taxon>
        <taxon>Stramenopiles</taxon>
        <taxon>Oomycota</taxon>
        <taxon>Peronosporomycetes</taxon>
        <taxon>Peronosporales</taxon>
        <taxon>Peronosporaceae</taxon>
        <taxon>Phytophthora</taxon>
    </lineage>
</organism>
<sequence>MPRKKKPRPSLKNPRLTEHERGRTQGLHEAGEGGGGGGVSARDIALLTERSRDTVGRIVAPPPPPTKLKCPGPPATLTVRETRRLVREASEGPTKAPAPD</sequence>
<gene>
    <name evidence="2" type="ORF">L914_04169</name>
</gene>
<feature type="compositionally biased region" description="Pro residues" evidence="1">
    <location>
        <begin position="60"/>
        <end position="74"/>
    </location>
</feature>
<dbReference type="EMBL" id="KI691665">
    <property type="protein sequence ID" value="ETM52125.1"/>
    <property type="molecule type" value="Genomic_DNA"/>
</dbReference>
<accession>W2NUE0</accession>